<organism evidence="3 4">
    <name type="scientific">Dryococelus australis</name>
    <dbReference type="NCBI Taxonomy" id="614101"/>
    <lineage>
        <taxon>Eukaryota</taxon>
        <taxon>Metazoa</taxon>
        <taxon>Ecdysozoa</taxon>
        <taxon>Arthropoda</taxon>
        <taxon>Hexapoda</taxon>
        <taxon>Insecta</taxon>
        <taxon>Pterygota</taxon>
        <taxon>Neoptera</taxon>
        <taxon>Polyneoptera</taxon>
        <taxon>Phasmatodea</taxon>
        <taxon>Verophasmatodea</taxon>
        <taxon>Anareolatae</taxon>
        <taxon>Phasmatidae</taxon>
        <taxon>Eurycanthinae</taxon>
        <taxon>Dryococelus</taxon>
    </lineage>
</organism>
<sequence length="187" mass="21100">MRDSRLKQLKHIEDLFGGINMLLFGDLMQLPPVRGNEVFDQLLRLAPETHLWRLFTLVELTENMRQQGNASFVNILDALRIGELQSKHFVELISKIDTFRVATGATVAERLDYSPPTKAEPGSIPGRATPRFSHVGIELDYFASFLAPAPSFPRCSILTSITLISSQYLDVKSRPNLFTHFTLSKRA</sequence>
<keyword evidence="1" id="KW-0347">Helicase</keyword>
<comment type="catalytic activity">
    <reaction evidence="1">
        <text>ATP + H2O = ADP + phosphate + H(+)</text>
        <dbReference type="Rhea" id="RHEA:13065"/>
        <dbReference type="ChEBI" id="CHEBI:15377"/>
        <dbReference type="ChEBI" id="CHEBI:15378"/>
        <dbReference type="ChEBI" id="CHEBI:30616"/>
        <dbReference type="ChEBI" id="CHEBI:43474"/>
        <dbReference type="ChEBI" id="CHEBI:456216"/>
        <dbReference type="EC" id="5.6.2.3"/>
    </reaction>
</comment>
<keyword evidence="1" id="KW-0378">Hydrolase</keyword>
<accession>A0ABQ9I2M1</accession>
<keyword evidence="1" id="KW-0234">DNA repair</keyword>
<dbReference type="PANTHER" id="PTHR47642:SF5">
    <property type="entry name" value="ATP-DEPENDENT DNA HELICASE"/>
    <property type="match status" value="1"/>
</dbReference>
<protein>
    <recommendedName>
        <fullName evidence="1">ATP-dependent DNA helicase</fullName>
        <ecNumber evidence="1">5.6.2.3</ecNumber>
    </recommendedName>
</protein>
<keyword evidence="1" id="KW-0067">ATP-binding</keyword>
<dbReference type="PANTHER" id="PTHR47642">
    <property type="entry name" value="ATP-DEPENDENT DNA HELICASE"/>
    <property type="match status" value="1"/>
</dbReference>
<dbReference type="EC" id="5.6.2.3" evidence="1"/>
<evidence type="ECO:0000259" key="2">
    <source>
        <dbReference type="Pfam" id="PF05970"/>
    </source>
</evidence>
<gene>
    <name evidence="3" type="ORF">PR048_010403</name>
</gene>
<evidence type="ECO:0000256" key="1">
    <source>
        <dbReference type="RuleBase" id="RU363044"/>
    </source>
</evidence>
<dbReference type="Pfam" id="PF05970">
    <property type="entry name" value="PIF1"/>
    <property type="match status" value="1"/>
</dbReference>
<dbReference type="InterPro" id="IPR010285">
    <property type="entry name" value="DNA_helicase_pif1-like_DEAD"/>
</dbReference>
<keyword evidence="1" id="KW-0233">DNA recombination</keyword>
<proteinExistence type="inferred from homology"/>
<comment type="cofactor">
    <cofactor evidence="1">
        <name>Mg(2+)</name>
        <dbReference type="ChEBI" id="CHEBI:18420"/>
    </cofactor>
</comment>
<comment type="similarity">
    <text evidence="1">Belongs to the helicase family.</text>
</comment>
<dbReference type="SUPFAM" id="SSF52540">
    <property type="entry name" value="P-loop containing nucleoside triphosphate hydrolases"/>
    <property type="match status" value="1"/>
</dbReference>
<dbReference type="InterPro" id="IPR051055">
    <property type="entry name" value="PIF1_helicase"/>
</dbReference>
<name>A0ABQ9I2M1_9NEOP</name>
<evidence type="ECO:0000313" key="4">
    <source>
        <dbReference type="Proteomes" id="UP001159363"/>
    </source>
</evidence>
<reference evidence="3 4" key="1">
    <citation type="submission" date="2023-02" db="EMBL/GenBank/DDBJ databases">
        <title>LHISI_Scaffold_Assembly.</title>
        <authorList>
            <person name="Stuart O.P."/>
            <person name="Cleave R."/>
            <person name="Magrath M.J.L."/>
            <person name="Mikheyev A.S."/>
        </authorList>
    </citation>
    <scope>NUCLEOTIDE SEQUENCE [LARGE SCALE GENOMIC DNA]</scope>
    <source>
        <strain evidence="3">Daus_M_001</strain>
        <tissue evidence="3">Leg muscle</tissue>
    </source>
</reference>
<keyword evidence="1" id="KW-0227">DNA damage</keyword>
<dbReference type="Proteomes" id="UP001159363">
    <property type="component" value="Chromosome 3"/>
</dbReference>
<dbReference type="InterPro" id="IPR027417">
    <property type="entry name" value="P-loop_NTPase"/>
</dbReference>
<dbReference type="Gene3D" id="3.40.50.300">
    <property type="entry name" value="P-loop containing nucleotide triphosphate hydrolases"/>
    <property type="match status" value="1"/>
</dbReference>
<comment type="caution">
    <text evidence="3">The sequence shown here is derived from an EMBL/GenBank/DDBJ whole genome shotgun (WGS) entry which is preliminary data.</text>
</comment>
<keyword evidence="1" id="KW-0547">Nucleotide-binding</keyword>
<evidence type="ECO:0000313" key="3">
    <source>
        <dbReference type="EMBL" id="KAJ8890894.1"/>
    </source>
</evidence>
<keyword evidence="4" id="KW-1185">Reference proteome</keyword>
<feature type="domain" description="DNA helicase Pif1-like DEAD-box helicase" evidence="2">
    <location>
        <begin position="13"/>
        <end position="86"/>
    </location>
</feature>
<dbReference type="EMBL" id="JARBHB010000003">
    <property type="protein sequence ID" value="KAJ8890894.1"/>
    <property type="molecule type" value="Genomic_DNA"/>
</dbReference>